<comment type="caution">
    <text evidence="5">The sequence shown here is derived from an EMBL/GenBank/DDBJ whole genome shotgun (WGS) entry which is preliminary data.</text>
</comment>
<dbReference type="InterPro" id="IPR019885">
    <property type="entry name" value="Tscrpt_reg_HTH_AsnC-type_CS"/>
</dbReference>
<organism evidence="5 6">
    <name type="scientific">Dictyobacter formicarum</name>
    <dbReference type="NCBI Taxonomy" id="2778368"/>
    <lineage>
        <taxon>Bacteria</taxon>
        <taxon>Bacillati</taxon>
        <taxon>Chloroflexota</taxon>
        <taxon>Ktedonobacteria</taxon>
        <taxon>Ktedonobacterales</taxon>
        <taxon>Dictyobacteraceae</taxon>
        <taxon>Dictyobacter</taxon>
    </lineage>
</organism>
<dbReference type="SMART" id="SM00344">
    <property type="entry name" value="HTH_ASNC"/>
    <property type="match status" value="1"/>
</dbReference>
<dbReference type="InterPro" id="IPR019887">
    <property type="entry name" value="Tscrpt_reg_AsnC/Lrp_C"/>
</dbReference>
<dbReference type="Pfam" id="PF01037">
    <property type="entry name" value="AsnC_trans_reg"/>
    <property type="match status" value="1"/>
</dbReference>
<dbReference type="CDD" id="cd00090">
    <property type="entry name" value="HTH_ARSR"/>
    <property type="match status" value="1"/>
</dbReference>
<dbReference type="InterPro" id="IPR036390">
    <property type="entry name" value="WH_DNA-bd_sf"/>
</dbReference>
<dbReference type="Gene3D" id="1.10.10.10">
    <property type="entry name" value="Winged helix-like DNA-binding domain superfamily/Winged helix DNA-binding domain"/>
    <property type="match status" value="1"/>
</dbReference>
<dbReference type="InterPro" id="IPR011008">
    <property type="entry name" value="Dimeric_a/b-barrel"/>
</dbReference>
<dbReference type="PANTHER" id="PTHR30154:SF53">
    <property type="entry name" value="HTH-TYPE TRANSCRIPTIONAL REGULATOR LRPC"/>
    <property type="match status" value="1"/>
</dbReference>
<dbReference type="SUPFAM" id="SSF46785">
    <property type="entry name" value="Winged helix' DNA-binding domain"/>
    <property type="match status" value="1"/>
</dbReference>
<keyword evidence="2" id="KW-0238">DNA-binding</keyword>
<keyword evidence="6" id="KW-1185">Reference proteome</keyword>
<evidence type="ECO:0000256" key="3">
    <source>
        <dbReference type="ARBA" id="ARBA00023163"/>
    </source>
</evidence>
<dbReference type="Pfam" id="PF13404">
    <property type="entry name" value="HTH_AsnC-type"/>
    <property type="match status" value="1"/>
</dbReference>
<sequence length="173" mass="19284">MALEIEKLLDETGWKLLQELQENARLSYSELGQRVGLSSTAVAERIHRMEEAGIIAGYHAEVDLAKVGLPVLAIIRLKGVVGQNCLRVADVARTIPEVVECYRVSGSDMLVIKAVAASIDHLETIVNRLNQYGLPSTSFVFSHPMQRRTITQEMVKRGTEQENMLMQIPAQDR</sequence>
<accession>A0ABQ3VHK7</accession>
<reference evidence="5 6" key="1">
    <citation type="journal article" date="2021" name="Int. J. Syst. Evol. Microbiol.">
        <title>Reticulibacter mediterranei gen. nov., sp. nov., within the new family Reticulibacteraceae fam. nov., and Ktedonospora formicarum gen. nov., sp. nov., Ktedonobacter robiniae sp. nov., Dictyobacter formicarum sp. nov. and Dictyobacter arantiisoli sp. nov., belonging to the class Ktedonobacteria.</title>
        <authorList>
            <person name="Yabe S."/>
            <person name="Zheng Y."/>
            <person name="Wang C.M."/>
            <person name="Sakai Y."/>
            <person name="Abe K."/>
            <person name="Yokota A."/>
            <person name="Donadio S."/>
            <person name="Cavaletti L."/>
            <person name="Monciardini P."/>
        </authorList>
    </citation>
    <scope>NUCLEOTIDE SEQUENCE [LARGE SCALE GENOMIC DNA]</scope>
    <source>
        <strain evidence="5 6">SOSP1-9</strain>
    </source>
</reference>
<dbReference type="Proteomes" id="UP000635565">
    <property type="component" value="Unassembled WGS sequence"/>
</dbReference>
<evidence type="ECO:0000256" key="2">
    <source>
        <dbReference type="ARBA" id="ARBA00023125"/>
    </source>
</evidence>
<protein>
    <submittedName>
        <fullName evidence="5">AsnC family transcriptional regulator</fullName>
    </submittedName>
</protein>
<dbReference type="EMBL" id="BNJJ01000009">
    <property type="protein sequence ID" value="GHO85664.1"/>
    <property type="molecule type" value="Genomic_DNA"/>
</dbReference>
<dbReference type="PROSITE" id="PS50956">
    <property type="entry name" value="HTH_ASNC_2"/>
    <property type="match status" value="1"/>
</dbReference>
<feature type="domain" description="HTH asnC-type" evidence="4">
    <location>
        <begin position="9"/>
        <end position="70"/>
    </location>
</feature>
<dbReference type="RefSeq" id="WP_201363297.1">
    <property type="nucleotide sequence ID" value="NZ_BNJJ01000009.1"/>
</dbReference>
<dbReference type="PANTHER" id="PTHR30154">
    <property type="entry name" value="LEUCINE-RESPONSIVE REGULATORY PROTEIN"/>
    <property type="match status" value="1"/>
</dbReference>
<evidence type="ECO:0000313" key="5">
    <source>
        <dbReference type="EMBL" id="GHO85664.1"/>
    </source>
</evidence>
<gene>
    <name evidence="5" type="ORF">KSZ_36700</name>
</gene>
<keyword evidence="3" id="KW-0804">Transcription</keyword>
<dbReference type="PROSITE" id="PS00519">
    <property type="entry name" value="HTH_ASNC_1"/>
    <property type="match status" value="1"/>
</dbReference>
<evidence type="ECO:0000256" key="1">
    <source>
        <dbReference type="ARBA" id="ARBA00023015"/>
    </source>
</evidence>
<dbReference type="SUPFAM" id="SSF54909">
    <property type="entry name" value="Dimeric alpha+beta barrel"/>
    <property type="match status" value="1"/>
</dbReference>
<dbReference type="InterPro" id="IPR019888">
    <property type="entry name" value="Tscrpt_reg_AsnC-like"/>
</dbReference>
<evidence type="ECO:0000259" key="4">
    <source>
        <dbReference type="PROSITE" id="PS50956"/>
    </source>
</evidence>
<keyword evidence="1" id="KW-0805">Transcription regulation</keyword>
<dbReference type="InterPro" id="IPR036388">
    <property type="entry name" value="WH-like_DNA-bd_sf"/>
</dbReference>
<dbReference type="InterPro" id="IPR000485">
    <property type="entry name" value="AsnC-type_HTH_dom"/>
</dbReference>
<dbReference type="PRINTS" id="PR00033">
    <property type="entry name" value="HTHASNC"/>
</dbReference>
<proteinExistence type="predicted"/>
<dbReference type="InterPro" id="IPR011991">
    <property type="entry name" value="ArsR-like_HTH"/>
</dbReference>
<name>A0ABQ3VHK7_9CHLR</name>
<evidence type="ECO:0000313" key="6">
    <source>
        <dbReference type="Proteomes" id="UP000635565"/>
    </source>
</evidence>
<dbReference type="Gene3D" id="3.30.70.920">
    <property type="match status" value="1"/>
</dbReference>